<evidence type="ECO:0000313" key="3">
    <source>
        <dbReference type="EMBL" id="PYI57280.1"/>
    </source>
</evidence>
<reference evidence="3 4" key="1">
    <citation type="submission" date="2018-05" db="EMBL/GenBank/DDBJ databases">
        <title>Paenibacillus flagellatus sp. nov., isolated from selenium mineral soil.</title>
        <authorList>
            <person name="Dai X."/>
        </authorList>
    </citation>
    <scope>NUCLEOTIDE SEQUENCE [LARGE SCALE GENOMIC DNA]</scope>
    <source>
        <strain evidence="3 4">DXL2</strain>
    </source>
</reference>
<dbReference type="InterPro" id="IPR052519">
    <property type="entry name" value="Euk-type_GlcNAc_Kinase"/>
</dbReference>
<proteinExistence type="predicted"/>
<evidence type="ECO:0000259" key="2">
    <source>
        <dbReference type="Pfam" id="PF01869"/>
    </source>
</evidence>
<gene>
    <name evidence="3" type="ORF">DLM86_02225</name>
</gene>
<comment type="caution">
    <text evidence="3">The sequence shown here is derived from an EMBL/GenBank/DDBJ whole genome shotgun (WGS) entry which is preliminary data.</text>
</comment>
<dbReference type="OrthoDB" id="9772633at2"/>
<dbReference type="Gene3D" id="3.30.420.40">
    <property type="match status" value="2"/>
</dbReference>
<feature type="coiled-coil region" evidence="1">
    <location>
        <begin position="39"/>
        <end position="66"/>
    </location>
</feature>
<dbReference type="AlphaFoldDB" id="A0A2V5KPB0"/>
<name>A0A2V5KPB0_9BACL</name>
<dbReference type="PANTHER" id="PTHR43190">
    <property type="entry name" value="N-ACETYL-D-GLUCOSAMINE KINASE"/>
    <property type="match status" value="1"/>
</dbReference>
<dbReference type="Proteomes" id="UP000247476">
    <property type="component" value="Unassembled WGS sequence"/>
</dbReference>
<evidence type="ECO:0000313" key="4">
    <source>
        <dbReference type="Proteomes" id="UP000247476"/>
    </source>
</evidence>
<dbReference type="EMBL" id="QJVJ01000001">
    <property type="protein sequence ID" value="PYI57280.1"/>
    <property type="molecule type" value="Genomic_DNA"/>
</dbReference>
<dbReference type="CDD" id="cd24007">
    <property type="entry name" value="ASKHA_NBD_eukNAGK-like"/>
    <property type="match status" value="1"/>
</dbReference>
<dbReference type="InterPro" id="IPR002731">
    <property type="entry name" value="ATPase_BadF"/>
</dbReference>
<keyword evidence="4" id="KW-1185">Reference proteome</keyword>
<dbReference type="Pfam" id="PF01869">
    <property type="entry name" value="BcrAD_BadFG"/>
    <property type="match status" value="1"/>
</dbReference>
<dbReference type="PANTHER" id="PTHR43190:SF3">
    <property type="entry name" value="N-ACETYL-D-GLUCOSAMINE KINASE"/>
    <property type="match status" value="1"/>
</dbReference>
<dbReference type="InterPro" id="IPR043129">
    <property type="entry name" value="ATPase_NBD"/>
</dbReference>
<protein>
    <submittedName>
        <fullName evidence="3">ATPase</fullName>
    </submittedName>
</protein>
<accession>A0A2V5KPB0</accession>
<evidence type="ECO:0000256" key="1">
    <source>
        <dbReference type="SAM" id="Coils"/>
    </source>
</evidence>
<dbReference type="SUPFAM" id="SSF53067">
    <property type="entry name" value="Actin-like ATPase domain"/>
    <property type="match status" value="2"/>
</dbReference>
<dbReference type="RefSeq" id="WP_110838319.1">
    <property type="nucleotide sequence ID" value="NZ_QJVJ01000001.1"/>
</dbReference>
<sequence>MAERNTSGVVIGMDGGGTHTRVMVADCEGNVLAYVEKGASSIRKDLQAMQNVREALEEALLQAGRDISEVMALTAGMAGLDSESDLEWVLPMTALDGLDCPKQHVNDAVVAHSGALLSEPGIIVISGTGSIIFAMNENGRAIRNYDAHHYAASAARFLSYDATFELLAGNVDDSDQDLVDEMLRFWEAPSVEELTQLALQGFVADRRERNRKFAQLAPAITEAAMGGSRLARTVCDRAVHQIVVGVEIVASRFSGSEVAVALIGSVVNSDYFQRQLTSALKTGNNKRYRLVPPVFSPVAGAVLMALKQLGLTPGQAVLQRLGQHPRSRHD</sequence>
<organism evidence="3 4">
    <name type="scientific">Paenibacillus flagellatus</name>
    <dbReference type="NCBI Taxonomy" id="2211139"/>
    <lineage>
        <taxon>Bacteria</taxon>
        <taxon>Bacillati</taxon>
        <taxon>Bacillota</taxon>
        <taxon>Bacilli</taxon>
        <taxon>Bacillales</taxon>
        <taxon>Paenibacillaceae</taxon>
        <taxon>Paenibacillus</taxon>
    </lineage>
</organism>
<keyword evidence="1" id="KW-0175">Coiled coil</keyword>
<feature type="domain" description="ATPase BadF/BadG/BcrA/BcrD type" evidence="2">
    <location>
        <begin position="11"/>
        <end position="305"/>
    </location>
</feature>